<accession>A0A2L2LM53</accession>
<evidence type="ECO:0000313" key="1">
    <source>
        <dbReference type="EMBL" id="AVH45376.1"/>
    </source>
</evidence>
<dbReference type="EMBL" id="CP026927">
    <property type="protein sequence ID" value="AVH45376.1"/>
    <property type="molecule type" value="Genomic_DNA"/>
</dbReference>
<dbReference type="RefSeq" id="WP_158662958.1">
    <property type="nucleotide sequence ID" value="NZ_CP026927.1"/>
</dbReference>
<proteinExistence type="predicted"/>
<dbReference type="AlphaFoldDB" id="A0A2L2LM53"/>
<evidence type="ECO:0000313" key="2">
    <source>
        <dbReference type="Proteomes" id="UP000237717"/>
    </source>
</evidence>
<protein>
    <submittedName>
        <fullName evidence="1">Uncharacterized protein</fullName>
    </submittedName>
</protein>
<dbReference type="Proteomes" id="UP000237717">
    <property type="component" value="Plasmid pAt1D1609a"/>
</dbReference>
<keyword evidence="1" id="KW-0614">Plasmid</keyword>
<sequence length="75" mass="8151">MNADGAGLFVGARYQSNNRQATVPKSFPALKIGSHIRGVLALTESSVAKDKVGFFRDIPRQTQHHPGLCAPKYNN</sequence>
<name>A0A2L2LM53_AGRTU</name>
<geneLocation type="plasmid" evidence="2">
    <name>pat1d1609a</name>
</geneLocation>
<gene>
    <name evidence="1" type="ORF">At1D1609_53430</name>
</gene>
<reference evidence="1 2" key="1">
    <citation type="submission" date="2018-02" db="EMBL/GenBank/DDBJ databases">
        <title>Complete genome sequence of Agrobacterium tumefaciens 1D1609.</title>
        <authorList>
            <person name="Cho S.-T."/>
            <person name="Haryono M."/>
            <person name="Chang H.-H."/>
            <person name="Santos M.N."/>
            <person name="Lai E.-M."/>
            <person name="Kuo C.-H."/>
        </authorList>
    </citation>
    <scope>NUCLEOTIDE SEQUENCE [LARGE SCALE GENOMIC DNA]</scope>
    <source>
        <strain evidence="1 2">1D1609</strain>
        <plasmid evidence="2">Plasmid pat1d1609a</plasmid>
    </source>
</reference>
<organism evidence="1 2">
    <name type="scientific">Agrobacterium tumefaciens</name>
    <dbReference type="NCBI Taxonomy" id="358"/>
    <lineage>
        <taxon>Bacteria</taxon>
        <taxon>Pseudomonadati</taxon>
        <taxon>Pseudomonadota</taxon>
        <taxon>Alphaproteobacteria</taxon>
        <taxon>Hyphomicrobiales</taxon>
        <taxon>Rhizobiaceae</taxon>
        <taxon>Rhizobium/Agrobacterium group</taxon>
        <taxon>Agrobacterium</taxon>
        <taxon>Agrobacterium tumefaciens complex</taxon>
    </lineage>
</organism>